<evidence type="ECO:0000313" key="5">
    <source>
        <dbReference type="EMBL" id="PRX40151.1"/>
    </source>
</evidence>
<dbReference type="InterPro" id="IPR052067">
    <property type="entry name" value="Metal_resp_HTH_trans_reg"/>
</dbReference>
<dbReference type="Gene3D" id="1.10.10.10">
    <property type="entry name" value="Winged helix-like DNA-binding domain superfamily/Winged helix DNA-binding domain"/>
    <property type="match status" value="1"/>
</dbReference>
<dbReference type="GO" id="GO:0003677">
    <property type="term" value="F:DNA binding"/>
    <property type="evidence" value="ECO:0007669"/>
    <property type="project" value="UniProtKB-KW"/>
</dbReference>
<accession>A0A2T0LDL0</accession>
<dbReference type="PANTHER" id="PTHR35790:SF4">
    <property type="entry name" value="HTH-TYPE TRANSCRIPTIONAL REGULATOR PCHR"/>
    <property type="match status" value="1"/>
</dbReference>
<dbReference type="InterPro" id="IPR000835">
    <property type="entry name" value="HTH_MarR-typ"/>
</dbReference>
<dbReference type="PANTHER" id="PTHR35790">
    <property type="entry name" value="HTH-TYPE TRANSCRIPTIONAL REGULATOR PCHR"/>
    <property type="match status" value="1"/>
</dbReference>
<dbReference type="SMART" id="SM00347">
    <property type="entry name" value="HTH_MARR"/>
    <property type="match status" value="1"/>
</dbReference>
<reference evidence="5 6" key="1">
    <citation type="submission" date="2018-03" db="EMBL/GenBank/DDBJ databases">
        <title>Genomic Encyclopedia of Archaeal and Bacterial Type Strains, Phase II (KMG-II): from individual species to whole genera.</title>
        <authorList>
            <person name="Goeker M."/>
        </authorList>
    </citation>
    <scope>NUCLEOTIDE SEQUENCE [LARGE SCALE GENOMIC DNA]</scope>
    <source>
        <strain evidence="5 6">DSM 44946</strain>
    </source>
</reference>
<protein>
    <submittedName>
        <fullName evidence="5">DNA-binding MarR family transcriptional regulator</fullName>
    </submittedName>
</protein>
<dbReference type="RefSeq" id="WP_170070460.1">
    <property type="nucleotide sequence ID" value="NZ_PVNE01000016.1"/>
</dbReference>
<keyword evidence="6" id="KW-1185">Reference proteome</keyword>
<dbReference type="GO" id="GO:0003700">
    <property type="term" value="F:DNA-binding transcription factor activity"/>
    <property type="evidence" value="ECO:0007669"/>
    <property type="project" value="InterPro"/>
</dbReference>
<proteinExistence type="predicted"/>
<dbReference type="AlphaFoldDB" id="A0A2T0LDL0"/>
<dbReference type="CDD" id="cd00090">
    <property type="entry name" value="HTH_ARSR"/>
    <property type="match status" value="1"/>
</dbReference>
<evidence type="ECO:0000259" key="4">
    <source>
        <dbReference type="PROSITE" id="PS50995"/>
    </source>
</evidence>
<dbReference type="Proteomes" id="UP000237797">
    <property type="component" value="Unassembled WGS sequence"/>
</dbReference>
<feature type="domain" description="HTH marR-type" evidence="4">
    <location>
        <begin position="17"/>
        <end position="161"/>
    </location>
</feature>
<dbReference type="InterPro" id="IPR036390">
    <property type="entry name" value="WH_DNA-bd_sf"/>
</dbReference>
<evidence type="ECO:0000313" key="6">
    <source>
        <dbReference type="Proteomes" id="UP000237797"/>
    </source>
</evidence>
<keyword evidence="3" id="KW-0804">Transcription</keyword>
<keyword evidence="1" id="KW-0805">Transcription regulation</keyword>
<dbReference type="PROSITE" id="PS50995">
    <property type="entry name" value="HTH_MARR_2"/>
    <property type="match status" value="1"/>
</dbReference>
<evidence type="ECO:0000256" key="3">
    <source>
        <dbReference type="ARBA" id="ARBA00023163"/>
    </source>
</evidence>
<comment type="caution">
    <text evidence="5">The sequence shown here is derived from an EMBL/GenBank/DDBJ whole genome shotgun (WGS) entry which is preliminary data.</text>
</comment>
<keyword evidence="2 5" id="KW-0238">DNA-binding</keyword>
<sequence length="163" mass="18635">MTDASNDDLQRIKGRIEKSLLRLLASESDDDAEKNWLKEHASDSELKRLVPHITILGLHALDVISEGEGVRAVDIAKELGVTKGAISKTTRKLLDHGLIKREKRPDNLKEIYYYVTPLGAELAKLHRQLHQEKDQRALELFRGYDLESLKLIAEFMEKLARLR</sequence>
<dbReference type="SUPFAM" id="SSF46785">
    <property type="entry name" value="Winged helix' DNA-binding domain"/>
    <property type="match status" value="1"/>
</dbReference>
<dbReference type="Pfam" id="PF01047">
    <property type="entry name" value="MarR"/>
    <property type="match status" value="1"/>
</dbReference>
<evidence type="ECO:0000256" key="2">
    <source>
        <dbReference type="ARBA" id="ARBA00023125"/>
    </source>
</evidence>
<dbReference type="InterPro" id="IPR011991">
    <property type="entry name" value="ArsR-like_HTH"/>
</dbReference>
<evidence type="ECO:0000256" key="1">
    <source>
        <dbReference type="ARBA" id="ARBA00023015"/>
    </source>
</evidence>
<dbReference type="InterPro" id="IPR036388">
    <property type="entry name" value="WH-like_DNA-bd_sf"/>
</dbReference>
<dbReference type="EMBL" id="PVNE01000016">
    <property type="protein sequence ID" value="PRX40151.1"/>
    <property type="molecule type" value="Genomic_DNA"/>
</dbReference>
<name>A0A2T0LDL0_9BACL</name>
<gene>
    <name evidence="5" type="ORF">CLV97_11634</name>
</gene>
<organism evidence="5 6">
    <name type="scientific">Planifilum fimeticola</name>
    <dbReference type="NCBI Taxonomy" id="201975"/>
    <lineage>
        <taxon>Bacteria</taxon>
        <taxon>Bacillati</taxon>
        <taxon>Bacillota</taxon>
        <taxon>Bacilli</taxon>
        <taxon>Bacillales</taxon>
        <taxon>Thermoactinomycetaceae</taxon>
        <taxon>Planifilum</taxon>
    </lineage>
</organism>